<dbReference type="Gene3D" id="2.120.10.30">
    <property type="entry name" value="TolB, C-terminal domain"/>
    <property type="match status" value="2"/>
</dbReference>
<evidence type="ECO:0000256" key="1">
    <source>
        <dbReference type="ARBA" id="ARBA00009820"/>
    </source>
</evidence>
<evidence type="ECO:0000313" key="2">
    <source>
        <dbReference type="EMBL" id="KKB46051.1"/>
    </source>
</evidence>
<comment type="caution">
    <text evidence="2">The sequence shown here is derived from an EMBL/GenBank/DDBJ whole genome shotgun (WGS) entry which is preliminary data.</text>
</comment>
<dbReference type="PROSITE" id="PS51257">
    <property type="entry name" value="PROKAR_LIPOPROTEIN"/>
    <property type="match status" value="1"/>
</dbReference>
<dbReference type="AlphaFoldDB" id="A0A0F5IKK2"/>
<dbReference type="Proteomes" id="UP000033035">
    <property type="component" value="Unassembled WGS sequence"/>
</dbReference>
<dbReference type="EMBL" id="AQHW01000030">
    <property type="protein sequence ID" value="KKB46051.1"/>
    <property type="molecule type" value="Genomic_DNA"/>
</dbReference>
<dbReference type="InterPro" id="IPR011659">
    <property type="entry name" value="WD40"/>
</dbReference>
<protein>
    <submittedName>
        <fullName evidence="2">Uncharacterized protein</fullName>
    </submittedName>
</protein>
<dbReference type="PANTHER" id="PTHR36842:SF1">
    <property type="entry name" value="PROTEIN TOLB"/>
    <property type="match status" value="1"/>
</dbReference>
<dbReference type="SUPFAM" id="SSF82171">
    <property type="entry name" value="DPP6 N-terminal domain-like"/>
    <property type="match status" value="1"/>
</dbReference>
<keyword evidence="3" id="KW-1185">Reference proteome</keyword>
<dbReference type="InterPro" id="IPR011042">
    <property type="entry name" value="6-blade_b-propeller_TolB-like"/>
</dbReference>
<dbReference type="PATRIC" id="fig|1203610.3.peg.5398"/>
<dbReference type="STRING" id="1203610.HMPREF1536_05285"/>
<accession>A0A0F5IKK2</accession>
<organism evidence="2 3">
    <name type="scientific">Parabacteroides gordonii MS-1 = DSM 23371</name>
    <dbReference type="NCBI Taxonomy" id="1203610"/>
    <lineage>
        <taxon>Bacteria</taxon>
        <taxon>Pseudomonadati</taxon>
        <taxon>Bacteroidota</taxon>
        <taxon>Bacteroidia</taxon>
        <taxon>Bacteroidales</taxon>
        <taxon>Tannerellaceae</taxon>
        <taxon>Parabacteroides</taxon>
    </lineage>
</organism>
<reference evidence="2 3" key="1">
    <citation type="submission" date="2013-04" db="EMBL/GenBank/DDBJ databases">
        <title>The Genome Sequence of Parabacteroides gordonii DSM 23371.</title>
        <authorList>
            <consortium name="The Broad Institute Genomics Platform"/>
            <person name="Earl A."/>
            <person name="Ward D."/>
            <person name="Feldgarden M."/>
            <person name="Gevers D."/>
            <person name="Martens E."/>
            <person name="Sakamoto M."/>
            <person name="Benno Y."/>
            <person name="Suzuki N."/>
            <person name="Matsunaga N."/>
            <person name="Koshihara K."/>
            <person name="Seki M."/>
            <person name="Komiya H."/>
            <person name="Walker B."/>
            <person name="Young S."/>
            <person name="Zeng Q."/>
            <person name="Gargeya S."/>
            <person name="Fitzgerald M."/>
            <person name="Haas B."/>
            <person name="Abouelleil A."/>
            <person name="Allen A.W."/>
            <person name="Alvarado L."/>
            <person name="Arachchi H.M."/>
            <person name="Berlin A.M."/>
            <person name="Chapman S.B."/>
            <person name="Gainer-Dewar J."/>
            <person name="Goldberg J."/>
            <person name="Griggs A."/>
            <person name="Gujja S."/>
            <person name="Hansen M."/>
            <person name="Howarth C."/>
            <person name="Imamovic A."/>
            <person name="Ireland A."/>
            <person name="Larimer J."/>
            <person name="McCowan C."/>
            <person name="Murphy C."/>
            <person name="Pearson M."/>
            <person name="Poon T.W."/>
            <person name="Priest M."/>
            <person name="Roberts A."/>
            <person name="Saif S."/>
            <person name="Shea T."/>
            <person name="Sisk P."/>
            <person name="Sykes S."/>
            <person name="Wortman J."/>
            <person name="Nusbaum C."/>
            <person name="Birren B."/>
        </authorList>
    </citation>
    <scope>NUCLEOTIDE SEQUENCE [LARGE SCALE GENOMIC DNA]</scope>
    <source>
        <strain evidence="2 3">MS-1</strain>
    </source>
</reference>
<gene>
    <name evidence="2" type="ORF">HMPREF1536_05285</name>
</gene>
<proteinExistence type="inferred from homology"/>
<sequence length="486" mass="54906">MNRNYKYMVLLALFMSCSDSVQINNKLSEKPVINPDYTDVTVPANIAPLNFSLTTPYEDARAVLSSADQKIEVKAKGGQFVIPASKWKKLLQAASGNTVDVTVQAKDKGQWVEYAPFKLYVATEPVDPYIAYRLIAPGYTLWNKMGLYQRNLENYTETAIIENKMSGRNCVNCHSFCMQNPDKMLFHMRETYPGTILIDGDKMEKLNTKTEQTISSLVYPSWHPSGKYVAFSVNNTKQGFHMNDRNRIEVFDEASDVVVYDVEKHEIVTTGKLFSKEAFETFPTFSPDGKTLYFCTAGERPIPKEFSAIKYSLCSIAFDPDTRSFGSVVDTLYNANTAGQSVSFPRVSPDGKHLMYTVSGYGNFSIWHKDADLYMADLSTGESVPLDILNSDDVESYHSWSSNSRWVIFSSRRIDGLYTRPYIAYIGEDGKACKPFLLPQKDTEFYDRFMMSYNIPEFITGKVKVGGRVLGLKAKEDKGIDVKFAK</sequence>
<dbReference type="PANTHER" id="PTHR36842">
    <property type="entry name" value="PROTEIN TOLB HOMOLOG"/>
    <property type="match status" value="1"/>
</dbReference>
<dbReference type="Pfam" id="PF07676">
    <property type="entry name" value="PD40"/>
    <property type="match status" value="3"/>
</dbReference>
<comment type="similarity">
    <text evidence="1">Belongs to the TolB family.</text>
</comment>
<dbReference type="HOGENOM" id="CLU_042630_0_0_10"/>
<name>A0A0F5IKK2_9BACT</name>
<dbReference type="RefSeq" id="WP_028727439.1">
    <property type="nucleotide sequence ID" value="NZ_AUAE01000014.1"/>
</dbReference>
<evidence type="ECO:0000313" key="3">
    <source>
        <dbReference type="Proteomes" id="UP000033035"/>
    </source>
</evidence>